<comment type="similarity">
    <text evidence="1">Belongs to the isochorismatase family.</text>
</comment>
<dbReference type="PATRIC" id="fig|162209.4.peg.1651"/>
<dbReference type="AlphaFoldDB" id="A0A0U2W9C1"/>
<evidence type="ECO:0000256" key="1">
    <source>
        <dbReference type="ARBA" id="ARBA00006336"/>
    </source>
</evidence>
<dbReference type="InterPro" id="IPR036380">
    <property type="entry name" value="Isochorismatase-like_sf"/>
</dbReference>
<reference evidence="6" key="1">
    <citation type="submission" date="2015-12" db="EMBL/GenBank/DDBJ databases">
        <title>Complete genome sequences of two moderately thermophilic Paenibacillus species.</title>
        <authorList>
            <person name="Butler R.III."/>
            <person name="Wang J."/>
            <person name="Stark B.C."/>
            <person name="Pombert J.-F."/>
        </authorList>
    </citation>
    <scope>NUCLEOTIDE SEQUENCE [LARGE SCALE GENOMIC DNA]</scope>
    <source>
        <strain evidence="6">32O-Y</strain>
    </source>
</reference>
<accession>A0A0U2W9C1</accession>
<name>A0A0U2W9C1_9BACL</name>
<dbReference type="KEGG" id="pnp:IJ22_15590"/>
<organism evidence="5 6">
    <name type="scientific">Paenibacillus naphthalenovorans</name>
    <dbReference type="NCBI Taxonomy" id="162209"/>
    <lineage>
        <taxon>Bacteria</taxon>
        <taxon>Bacillati</taxon>
        <taxon>Bacillota</taxon>
        <taxon>Bacilli</taxon>
        <taxon>Bacillales</taxon>
        <taxon>Paenibacillaceae</taxon>
        <taxon>Paenibacillus</taxon>
    </lineage>
</organism>
<dbReference type="CDD" id="cd00431">
    <property type="entry name" value="cysteine_hydrolases"/>
    <property type="match status" value="1"/>
</dbReference>
<protein>
    <submittedName>
        <fullName evidence="5">Isochorismatase family protein</fullName>
    </submittedName>
</protein>
<evidence type="ECO:0000313" key="5">
    <source>
        <dbReference type="EMBL" id="ALS21946.1"/>
    </source>
</evidence>
<evidence type="ECO:0000256" key="2">
    <source>
        <dbReference type="ARBA" id="ARBA00022801"/>
    </source>
</evidence>
<dbReference type="RefSeq" id="WP_062408303.1">
    <property type="nucleotide sequence ID" value="NZ_CP013652.1"/>
</dbReference>
<dbReference type="OrthoDB" id="9796485at2"/>
<dbReference type="PANTHER" id="PTHR43540">
    <property type="entry name" value="PEROXYUREIDOACRYLATE/UREIDOACRYLATE AMIDOHYDROLASE-RELATED"/>
    <property type="match status" value="1"/>
</dbReference>
<dbReference type="Gene3D" id="3.40.50.850">
    <property type="entry name" value="Isochorismatase-like"/>
    <property type="match status" value="1"/>
</dbReference>
<sequence length="247" mass="27141">MSSLKFTLENIDKVIDRSVMVAPEIDPKRATLLVMDMQPVCTDPDGALAIPSVGGAPSGKDTVEPVERVVKRFREEGSPVIWSQWGLSPEGLDKGICALKWPALNPGTPESAASWGNPQTDHFAGELEPREGEPVLRRSRFSVFVGTQLEEYLRELGTEFLVIAGITSANCVHATTIDAWNRTYKVIVLADCTTAVPSPHTHDVPLGYGQHWEALRNIQMNYGDVITSGELFERLEAAKKPGKYQRA</sequence>
<gene>
    <name evidence="4" type="ORF">IJ22_15590</name>
    <name evidence="5" type="ORF">IJ22_15700</name>
</gene>
<dbReference type="InterPro" id="IPR050272">
    <property type="entry name" value="Isochorismatase-like_hydrls"/>
</dbReference>
<keyword evidence="2" id="KW-0378">Hydrolase</keyword>
<dbReference type="GO" id="GO:0016787">
    <property type="term" value="F:hydrolase activity"/>
    <property type="evidence" value="ECO:0007669"/>
    <property type="project" value="UniProtKB-KW"/>
</dbReference>
<evidence type="ECO:0000313" key="4">
    <source>
        <dbReference type="EMBL" id="ALS21935.1"/>
    </source>
</evidence>
<keyword evidence="6" id="KW-1185">Reference proteome</keyword>
<reference evidence="5" key="2">
    <citation type="submission" date="2015-12" db="EMBL/GenBank/DDBJ databases">
        <authorList>
            <person name="Shamseldin A."/>
            <person name="Moawad H."/>
            <person name="Abd El-Rahim W.M."/>
            <person name="Sadowsky M.J."/>
        </authorList>
    </citation>
    <scope>NUCLEOTIDE SEQUENCE</scope>
    <source>
        <strain evidence="5">32O-Y</strain>
    </source>
</reference>
<reference evidence="5 6" key="3">
    <citation type="journal article" date="2016" name="Genome Announc.">
        <title>Complete Genome Sequences of Two Interactive Moderate Thermophiles, Paenibacillus napthalenovorans 32O-Y and Paenibacillus sp. 32O-W.</title>
        <authorList>
            <person name="Butler R.R.III."/>
            <person name="Wang J."/>
            <person name="Stark B.C."/>
            <person name="Pombert J.F."/>
        </authorList>
    </citation>
    <scope>NUCLEOTIDE SEQUENCE [LARGE SCALE GENOMIC DNA]</scope>
    <source>
        <strain evidence="5 6">32O-Y</strain>
    </source>
</reference>
<dbReference type="InterPro" id="IPR000868">
    <property type="entry name" value="Isochorismatase-like_dom"/>
</dbReference>
<dbReference type="KEGG" id="pnp:IJ22_15700"/>
<dbReference type="STRING" id="162209.IJ22_15590"/>
<dbReference type="Proteomes" id="UP000061660">
    <property type="component" value="Chromosome"/>
</dbReference>
<dbReference type="EMBL" id="CP013652">
    <property type="protein sequence ID" value="ALS21946.1"/>
    <property type="molecule type" value="Genomic_DNA"/>
</dbReference>
<dbReference type="EMBL" id="CP013652">
    <property type="protein sequence ID" value="ALS21935.1"/>
    <property type="molecule type" value="Genomic_DNA"/>
</dbReference>
<dbReference type="SUPFAM" id="SSF52499">
    <property type="entry name" value="Isochorismatase-like hydrolases"/>
    <property type="match status" value="1"/>
</dbReference>
<proteinExistence type="inferred from homology"/>
<evidence type="ECO:0000313" key="6">
    <source>
        <dbReference type="Proteomes" id="UP000061660"/>
    </source>
</evidence>
<evidence type="ECO:0000259" key="3">
    <source>
        <dbReference type="Pfam" id="PF00857"/>
    </source>
</evidence>
<dbReference type="Pfam" id="PF00857">
    <property type="entry name" value="Isochorismatase"/>
    <property type="match status" value="1"/>
</dbReference>
<feature type="domain" description="Isochorismatase-like" evidence="3">
    <location>
        <begin position="31"/>
        <end position="203"/>
    </location>
</feature>